<evidence type="ECO:0000259" key="7">
    <source>
        <dbReference type="PROSITE" id="PS51918"/>
    </source>
</evidence>
<evidence type="ECO:0000256" key="1">
    <source>
        <dbReference type="ARBA" id="ARBA00001966"/>
    </source>
</evidence>
<dbReference type="Pfam" id="PF13186">
    <property type="entry name" value="SPASM"/>
    <property type="match status" value="1"/>
</dbReference>
<dbReference type="STRING" id="1121883.SAMN02745226_01002"/>
<dbReference type="RefSeq" id="WP_072759027.1">
    <property type="nucleotide sequence ID" value="NZ_FRDJ01000004.1"/>
</dbReference>
<keyword evidence="3" id="KW-0949">S-adenosyl-L-methionine</keyword>
<dbReference type="InterPro" id="IPR023885">
    <property type="entry name" value="4Fe4S-binding_SPASM_dom"/>
</dbReference>
<reference evidence="9" key="1">
    <citation type="submission" date="2016-12" db="EMBL/GenBank/DDBJ databases">
        <authorList>
            <person name="Varghese N."/>
            <person name="Submissions S."/>
        </authorList>
    </citation>
    <scope>NUCLEOTIDE SEQUENCE [LARGE SCALE GENOMIC DNA]</scope>
    <source>
        <strain evidence="9">DSM 13020</strain>
    </source>
</reference>
<dbReference type="Gene3D" id="3.20.20.70">
    <property type="entry name" value="Aldolase class I"/>
    <property type="match status" value="1"/>
</dbReference>
<dbReference type="EMBL" id="FRDJ01000004">
    <property type="protein sequence ID" value="SHN58989.1"/>
    <property type="molecule type" value="Genomic_DNA"/>
</dbReference>
<keyword evidence="2" id="KW-0004">4Fe-4S</keyword>
<dbReference type="InterPro" id="IPR013785">
    <property type="entry name" value="Aldolase_TIM"/>
</dbReference>
<evidence type="ECO:0000256" key="6">
    <source>
        <dbReference type="ARBA" id="ARBA00023014"/>
    </source>
</evidence>
<dbReference type="InterPro" id="IPR006638">
    <property type="entry name" value="Elp3/MiaA/NifB-like_rSAM"/>
</dbReference>
<dbReference type="AlphaFoldDB" id="A0A1M7SKK5"/>
<protein>
    <submittedName>
        <fullName evidence="8">Radical SAM superfamily enzyme, MoaA/NifB/PqqE/SkfB family</fullName>
    </submittedName>
</protein>
<evidence type="ECO:0000256" key="2">
    <source>
        <dbReference type="ARBA" id="ARBA00022485"/>
    </source>
</evidence>
<keyword evidence="4" id="KW-0479">Metal-binding</keyword>
<dbReference type="InterPro" id="IPR007197">
    <property type="entry name" value="rSAM"/>
</dbReference>
<feature type="domain" description="Radical SAM core" evidence="7">
    <location>
        <begin position="5"/>
        <end position="221"/>
    </location>
</feature>
<dbReference type="SUPFAM" id="SSF102114">
    <property type="entry name" value="Radical SAM enzymes"/>
    <property type="match status" value="1"/>
</dbReference>
<dbReference type="OrthoDB" id="9808591at2"/>
<dbReference type="InterPro" id="IPR017200">
    <property type="entry name" value="PqqE-like"/>
</dbReference>
<evidence type="ECO:0000313" key="9">
    <source>
        <dbReference type="Proteomes" id="UP000184207"/>
    </source>
</evidence>
<sequence length="316" mass="35626">MNPSRPRPKNIEFEITTACNYNCLHCYCNAGKKSRYELSTEEIKLVIDQLVEADAELLDIVGGEPLLRQDIYEVLSYGYSKGLKMLMNTNASLATPEVCEKLKRACPELSIGVSLDGPIPEIHEKIRGKGTFEKTLAGLKNFILAGFDVTILFVVNRLNYKYVEDMITLAQDLGTALYVDRFVPVGRGLLNKDLLMPERTHVEFVRDRLNSYSSDVELHIEENIIGEKCTAGRTHASILVDGTVVPCGHFRYSPEFYMGNIREKSFKEIWYSYNPSVLLPNVCASCELYDTSCYAGCLAYSHLIFDGKDELICQKV</sequence>
<dbReference type="PIRSF" id="PIRSF037420">
    <property type="entry name" value="PQQ_syn_pqqE"/>
    <property type="match status" value="1"/>
</dbReference>
<keyword evidence="9" id="KW-1185">Reference proteome</keyword>
<dbReference type="GO" id="GO:0051539">
    <property type="term" value="F:4 iron, 4 sulfur cluster binding"/>
    <property type="evidence" value="ECO:0007669"/>
    <property type="project" value="UniProtKB-KW"/>
</dbReference>
<dbReference type="Proteomes" id="UP000184207">
    <property type="component" value="Unassembled WGS sequence"/>
</dbReference>
<dbReference type="GO" id="GO:0003824">
    <property type="term" value="F:catalytic activity"/>
    <property type="evidence" value="ECO:0007669"/>
    <property type="project" value="InterPro"/>
</dbReference>
<keyword evidence="6" id="KW-0411">Iron-sulfur</keyword>
<evidence type="ECO:0000256" key="4">
    <source>
        <dbReference type="ARBA" id="ARBA00022723"/>
    </source>
</evidence>
<name>A0A1M7SKK5_FERGO</name>
<dbReference type="Pfam" id="PF04055">
    <property type="entry name" value="Radical_SAM"/>
    <property type="match status" value="1"/>
</dbReference>
<dbReference type="SFLD" id="SFLDG01067">
    <property type="entry name" value="SPASM/twitch_domain_containing"/>
    <property type="match status" value="1"/>
</dbReference>
<dbReference type="PANTHER" id="PTHR11228">
    <property type="entry name" value="RADICAL SAM DOMAIN PROTEIN"/>
    <property type="match status" value="1"/>
</dbReference>
<dbReference type="SFLD" id="SFLDG01386">
    <property type="entry name" value="main_SPASM_domain-containing"/>
    <property type="match status" value="1"/>
</dbReference>
<dbReference type="CDD" id="cd01335">
    <property type="entry name" value="Radical_SAM"/>
    <property type="match status" value="1"/>
</dbReference>
<dbReference type="InterPro" id="IPR058240">
    <property type="entry name" value="rSAM_sf"/>
</dbReference>
<evidence type="ECO:0000313" key="8">
    <source>
        <dbReference type="EMBL" id="SHN58989.1"/>
    </source>
</evidence>
<evidence type="ECO:0000256" key="5">
    <source>
        <dbReference type="ARBA" id="ARBA00023004"/>
    </source>
</evidence>
<dbReference type="PANTHER" id="PTHR11228:SF7">
    <property type="entry name" value="PQQA PEPTIDE CYCLASE"/>
    <property type="match status" value="1"/>
</dbReference>
<dbReference type="SFLD" id="SFLDS00029">
    <property type="entry name" value="Radical_SAM"/>
    <property type="match status" value="1"/>
</dbReference>
<dbReference type="PROSITE" id="PS51918">
    <property type="entry name" value="RADICAL_SAM"/>
    <property type="match status" value="1"/>
</dbReference>
<evidence type="ECO:0000256" key="3">
    <source>
        <dbReference type="ARBA" id="ARBA00022691"/>
    </source>
</evidence>
<keyword evidence="5" id="KW-0408">Iron</keyword>
<gene>
    <name evidence="8" type="ORF">SAMN02745226_01002</name>
</gene>
<dbReference type="GO" id="GO:0046872">
    <property type="term" value="F:metal ion binding"/>
    <property type="evidence" value="ECO:0007669"/>
    <property type="project" value="UniProtKB-KW"/>
</dbReference>
<organism evidence="8 9">
    <name type="scientific">Fervidobacterium gondwanense DSM 13020</name>
    <dbReference type="NCBI Taxonomy" id="1121883"/>
    <lineage>
        <taxon>Bacteria</taxon>
        <taxon>Thermotogati</taxon>
        <taxon>Thermotogota</taxon>
        <taxon>Thermotogae</taxon>
        <taxon>Thermotogales</taxon>
        <taxon>Fervidobacteriaceae</taxon>
        <taxon>Fervidobacterium</taxon>
    </lineage>
</organism>
<proteinExistence type="predicted"/>
<dbReference type="SMART" id="SM00729">
    <property type="entry name" value="Elp3"/>
    <property type="match status" value="1"/>
</dbReference>
<dbReference type="InterPro" id="IPR050377">
    <property type="entry name" value="Radical_SAM_PqqE_MftC-like"/>
</dbReference>
<accession>A0A1M7SKK5</accession>
<comment type="cofactor">
    <cofactor evidence="1">
        <name>[4Fe-4S] cluster</name>
        <dbReference type="ChEBI" id="CHEBI:49883"/>
    </cofactor>
</comment>